<name>A0A7Y8CMK3_9PSED</name>
<evidence type="ECO:0000313" key="7">
    <source>
        <dbReference type="EMBL" id="NWC36753.1"/>
    </source>
</evidence>
<dbReference type="Gene3D" id="3.40.960.10">
    <property type="entry name" value="VSR Endonuclease"/>
    <property type="match status" value="1"/>
</dbReference>
<dbReference type="RefSeq" id="WP_123394580.1">
    <property type="nucleotide sequence ID" value="NZ_JACAPS010000044.1"/>
</dbReference>
<proteinExistence type="inferred from homology"/>
<dbReference type="GO" id="GO:0004519">
    <property type="term" value="F:endonuclease activity"/>
    <property type="evidence" value="ECO:0007669"/>
    <property type="project" value="UniProtKB-KW"/>
</dbReference>
<dbReference type="AlphaFoldDB" id="A0A7Y8CMK3"/>
<keyword evidence="5 6" id="KW-0234">DNA repair</keyword>
<comment type="caution">
    <text evidence="7">The sequence shown here is derived from an EMBL/GenBank/DDBJ whole genome shotgun (WGS) entry which is preliminary data.</text>
</comment>
<dbReference type="Pfam" id="PF03852">
    <property type="entry name" value="Vsr"/>
    <property type="match status" value="1"/>
</dbReference>
<dbReference type="EMBL" id="JACAQD010000047">
    <property type="protein sequence ID" value="NWC36753.1"/>
    <property type="molecule type" value="Genomic_DNA"/>
</dbReference>
<evidence type="ECO:0000256" key="5">
    <source>
        <dbReference type="ARBA" id="ARBA00023204"/>
    </source>
</evidence>
<evidence type="ECO:0000256" key="3">
    <source>
        <dbReference type="ARBA" id="ARBA00022763"/>
    </source>
</evidence>
<keyword evidence="4 6" id="KW-0378">Hydrolase</keyword>
<dbReference type="GO" id="GO:0016787">
    <property type="term" value="F:hydrolase activity"/>
    <property type="evidence" value="ECO:0007669"/>
    <property type="project" value="UniProtKB-KW"/>
</dbReference>
<dbReference type="Proteomes" id="UP000520592">
    <property type="component" value="Unassembled WGS sequence"/>
</dbReference>
<dbReference type="PIRSF" id="PIRSF018267">
    <property type="entry name" value="VSR_endonuc"/>
    <property type="match status" value="1"/>
</dbReference>
<dbReference type="CDD" id="cd00221">
    <property type="entry name" value="Vsr"/>
    <property type="match status" value="1"/>
</dbReference>
<keyword evidence="1 6" id="KW-0540">Nuclease</keyword>
<dbReference type="InterPro" id="IPR011335">
    <property type="entry name" value="Restrct_endonuc-II-like"/>
</dbReference>
<evidence type="ECO:0000256" key="4">
    <source>
        <dbReference type="ARBA" id="ARBA00022801"/>
    </source>
</evidence>
<evidence type="ECO:0000256" key="1">
    <source>
        <dbReference type="ARBA" id="ARBA00022722"/>
    </source>
</evidence>
<evidence type="ECO:0000313" key="8">
    <source>
        <dbReference type="Proteomes" id="UP000520592"/>
    </source>
</evidence>
<evidence type="ECO:0000256" key="2">
    <source>
        <dbReference type="ARBA" id="ARBA00022759"/>
    </source>
</evidence>
<evidence type="ECO:0000256" key="6">
    <source>
        <dbReference type="PIRNR" id="PIRNR018267"/>
    </source>
</evidence>
<dbReference type="NCBIfam" id="TIGR00632">
    <property type="entry name" value="vsr"/>
    <property type="match status" value="1"/>
</dbReference>
<keyword evidence="2 6" id="KW-0255">Endonuclease</keyword>
<keyword evidence="3 6" id="KW-0227">DNA damage</keyword>
<dbReference type="GO" id="GO:0006298">
    <property type="term" value="P:mismatch repair"/>
    <property type="evidence" value="ECO:0007669"/>
    <property type="project" value="UniProtKB-UniRule"/>
</dbReference>
<dbReference type="InterPro" id="IPR004603">
    <property type="entry name" value="DNA_mismatch_endonuc_vsr"/>
</dbReference>
<organism evidence="7 8">
    <name type="scientific">Pseudomonas gingeri</name>
    <dbReference type="NCBI Taxonomy" id="117681"/>
    <lineage>
        <taxon>Bacteria</taxon>
        <taxon>Pseudomonadati</taxon>
        <taxon>Pseudomonadota</taxon>
        <taxon>Gammaproteobacteria</taxon>
        <taxon>Pseudomonadales</taxon>
        <taxon>Pseudomonadaceae</taxon>
        <taxon>Pseudomonas</taxon>
    </lineage>
</organism>
<protein>
    <recommendedName>
        <fullName evidence="6">Very short patch repair endonuclease</fullName>
        <ecNumber evidence="6">3.1.-.-</ecNumber>
    </recommendedName>
</protein>
<sequence length="143" mass="16515">MVDTISASERSHVMSLVKGKNTHPEMVVRRLLHAAGFRYRLHDAKLPGKPDLVFSRKRKVIFVHGCFWHRHQGCALARIPKSNQEFWQTKLESNKARDEVNLRRLQDAGWDSLVVWECGLKDLNKLEQLLLSFLGDVSTARLK</sequence>
<accession>A0A7Y8CMK3</accession>
<dbReference type="SUPFAM" id="SSF52980">
    <property type="entry name" value="Restriction endonuclease-like"/>
    <property type="match status" value="1"/>
</dbReference>
<comment type="similarity">
    <text evidence="6">Belongs to the vsr family.</text>
</comment>
<gene>
    <name evidence="7" type="primary">vsr</name>
    <name evidence="7" type="ORF">HX876_30810</name>
</gene>
<comment type="function">
    <text evidence="6">May nick specific sequences that contain T:G mispairs resulting from m5C-deamination.</text>
</comment>
<dbReference type="EC" id="3.1.-.-" evidence="6"/>
<reference evidence="7 8" key="1">
    <citation type="submission" date="2020-04" db="EMBL/GenBank/DDBJ databases">
        <title>Molecular characterization of pseudomonads from Agaricus bisporus reveal novel blotch 2 pathogens in Western Europe.</title>
        <authorList>
            <person name="Taparia T."/>
            <person name="Krijger M."/>
            <person name="Haynes E."/>
            <person name="Elpinstone J.G."/>
            <person name="Noble R."/>
            <person name="Van Der Wolf J."/>
        </authorList>
    </citation>
    <scope>NUCLEOTIDE SEQUENCE [LARGE SCALE GENOMIC DNA]</scope>
    <source>
        <strain evidence="7 8">IPO3737</strain>
    </source>
</reference>